<dbReference type="InterPro" id="IPR008271">
    <property type="entry name" value="Ser/Thr_kinase_AS"/>
</dbReference>
<dbReference type="GO" id="GO:0005524">
    <property type="term" value="F:ATP binding"/>
    <property type="evidence" value="ECO:0007669"/>
    <property type="project" value="UniProtKB-UniRule"/>
</dbReference>
<dbReference type="OrthoDB" id="248923at2759"/>
<dbReference type="InterPro" id="IPR017441">
    <property type="entry name" value="Protein_kinase_ATP_BS"/>
</dbReference>
<evidence type="ECO:0000256" key="7">
    <source>
        <dbReference type="ARBA" id="ARBA00047899"/>
    </source>
</evidence>
<feature type="domain" description="Protein kinase" evidence="11">
    <location>
        <begin position="43"/>
        <end position="309"/>
    </location>
</feature>
<dbReference type="PROSITE" id="PS00108">
    <property type="entry name" value="PROTEIN_KINASE_ST"/>
    <property type="match status" value="1"/>
</dbReference>
<evidence type="ECO:0000259" key="11">
    <source>
        <dbReference type="PROSITE" id="PS50011"/>
    </source>
</evidence>
<dbReference type="InterPro" id="IPR000719">
    <property type="entry name" value="Prot_kinase_dom"/>
</dbReference>
<dbReference type="InterPro" id="IPR011009">
    <property type="entry name" value="Kinase-like_dom_sf"/>
</dbReference>
<protein>
    <recommendedName>
        <fullName evidence="1">non-specific serine/threonine protein kinase</fullName>
        <ecNumber evidence="1">2.7.11.1</ecNumber>
    </recommendedName>
</protein>
<feature type="compositionally biased region" description="Basic and acidic residues" evidence="10">
    <location>
        <begin position="341"/>
        <end position="372"/>
    </location>
</feature>
<keyword evidence="6 9" id="KW-0067">ATP-binding</keyword>
<dbReference type="VEuPathDB" id="CryptoDB:Vbra_11385"/>
<comment type="catalytic activity">
    <reaction evidence="8">
        <text>L-seryl-[protein] + ATP = O-phospho-L-seryl-[protein] + ADP + H(+)</text>
        <dbReference type="Rhea" id="RHEA:17989"/>
        <dbReference type="Rhea" id="RHEA-COMP:9863"/>
        <dbReference type="Rhea" id="RHEA-COMP:11604"/>
        <dbReference type="ChEBI" id="CHEBI:15378"/>
        <dbReference type="ChEBI" id="CHEBI:29999"/>
        <dbReference type="ChEBI" id="CHEBI:30616"/>
        <dbReference type="ChEBI" id="CHEBI:83421"/>
        <dbReference type="ChEBI" id="CHEBI:456216"/>
        <dbReference type="EC" id="2.7.11.1"/>
    </reaction>
</comment>
<accession>A0A0G4EDE9</accession>
<dbReference type="OMA" id="KPLYMSP"/>
<keyword evidence="13" id="KW-1185">Reference proteome</keyword>
<evidence type="ECO:0000256" key="2">
    <source>
        <dbReference type="ARBA" id="ARBA00022527"/>
    </source>
</evidence>
<dbReference type="PROSITE" id="PS50011">
    <property type="entry name" value="PROTEIN_KINASE_DOM"/>
    <property type="match status" value="1"/>
</dbReference>
<dbReference type="EC" id="2.7.11.1" evidence="1"/>
<keyword evidence="4 9" id="KW-0547">Nucleotide-binding</keyword>
<evidence type="ECO:0000256" key="8">
    <source>
        <dbReference type="ARBA" id="ARBA00048679"/>
    </source>
</evidence>
<evidence type="ECO:0000256" key="4">
    <source>
        <dbReference type="ARBA" id="ARBA00022741"/>
    </source>
</evidence>
<keyword evidence="5" id="KW-0418">Kinase</keyword>
<evidence type="ECO:0000256" key="9">
    <source>
        <dbReference type="PROSITE-ProRule" id="PRU10141"/>
    </source>
</evidence>
<feature type="compositionally biased region" description="Polar residues" evidence="10">
    <location>
        <begin position="374"/>
        <end position="389"/>
    </location>
</feature>
<dbReference type="EMBL" id="CDMY01000185">
    <property type="protein sequence ID" value="CEL93730.1"/>
    <property type="molecule type" value="Genomic_DNA"/>
</dbReference>
<evidence type="ECO:0000256" key="3">
    <source>
        <dbReference type="ARBA" id="ARBA00022679"/>
    </source>
</evidence>
<gene>
    <name evidence="12" type="ORF">Vbra_11385</name>
</gene>
<dbReference type="PANTHER" id="PTHR44899:SF3">
    <property type="entry name" value="SERINE_THREONINE-PROTEIN KINASE NEK1"/>
    <property type="match status" value="1"/>
</dbReference>
<dbReference type="SUPFAM" id="SSF56112">
    <property type="entry name" value="Protein kinase-like (PK-like)"/>
    <property type="match status" value="1"/>
</dbReference>
<feature type="binding site" evidence="9">
    <location>
        <position position="72"/>
    </location>
    <ligand>
        <name>ATP</name>
        <dbReference type="ChEBI" id="CHEBI:30616"/>
    </ligand>
</feature>
<evidence type="ECO:0000256" key="1">
    <source>
        <dbReference type="ARBA" id="ARBA00012513"/>
    </source>
</evidence>
<dbReference type="PANTHER" id="PTHR44899">
    <property type="entry name" value="CAMK FAMILY PROTEIN KINASE"/>
    <property type="match status" value="1"/>
</dbReference>
<dbReference type="Proteomes" id="UP000041254">
    <property type="component" value="Unassembled WGS sequence"/>
</dbReference>
<keyword evidence="3" id="KW-0808">Transferase</keyword>
<dbReference type="GO" id="GO:0004674">
    <property type="term" value="F:protein serine/threonine kinase activity"/>
    <property type="evidence" value="ECO:0007669"/>
    <property type="project" value="UniProtKB-KW"/>
</dbReference>
<comment type="catalytic activity">
    <reaction evidence="7">
        <text>L-threonyl-[protein] + ATP = O-phospho-L-threonyl-[protein] + ADP + H(+)</text>
        <dbReference type="Rhea" id="RHEA:46608"/>
        <dbReference type="Rhea" id="RHEA-COMP:11060"/>
        <dbReference type="Rhea" id="RHEA-COMP:11605"/>
        <dbReference type="ChEBI" id="CHEBI:15378"/>
        <dbReference type="ChEBI" id="CHEBI:30013"/>
        <dbReference type="ChEBI" id="CHEBI:30616"/>
        <dbReference type="ChEBI" id="CHEBI:61977"/>
        <dbReference type="ChEBI" id="CHEBI:456216"/>
        <dbReference type="EC" id="2.7.11.1"/>
    </reaction>
</comment>
<dbReference type="Pfam" id="PF00069">
    <property type="entry name" value="Pkinase"/>
    <property type="match status" value="1"/>
</dbReference>
<reference evidence="12 13" key="1">
    <citation type="submission" date="2014-11" db="EMBL/GenBank/DDBJ databases">
        <authorList>
            <person name="Zhu J."/>
            <person name="Qi W."/>
            <person name="Song R."/>
        </authorList>
    </citation>
    <scope>NUCLEOTIDE SEQUENCE [LARGE SCALE GENOMIC DNA]</scope>
</reference>
<dbReference type="STRING" id="1169540.A0A0G4EDE9"/>
<dbReference type="PhylomeDB" id="A0A0G4EDE9"/>
<sequence>MACFGDEYRRVRPLERPATASGARRGRHRNCQPLGPGTCLNDFRFITELGSGSSGTAYKVRSCLDGNVYVIKRIRLRSEEQQRAAMKEVQLLGLLRHRNVIEYHTSFVDDGAIYIVMEYAEGGDMQQLIHYHRQHKASRHTHAPGLPEDLLWRFAAQMALALDHLHRHGIIHRDIKPLNVFLDISQNIKIGDLGVSKLCPDQDFLMNHTHVGTPLYLAPEQVQGRYYDEKVDIWSLGCLLYLLSTLETPFQGSNLFSLGQAISKKRHKPLPTQYSPDWCAMVDRLLQKNPSDRPSAADVLQAIPPHLLIQLGVGHTSPSRPPARRGGAIQPPVKPTPTRGSHGDIHHSADPLEAVRRPATPAEKELRSEHDTIAVSSRAPNSVASSQSQNDDRNGRDGSKPHASLEDTVDEGYRGDRLPMSPKPVMQSPQGPLERKRVVSRPSSPPGRPVGNVASPSLRPMSAHVGMVRMKPCAASPFLAAAAADRGGVVVGRLGRSSCVQMNANVCPGHIHVQRVKRRLTVEDLRRMEE</sequence>
<dbReference type="PROSITE" id="PS00107">
    <property type="entry name" value="PROTEIN_KINASE_ATP"/>
    <property type="match status" value="1"/>
</dbReference>
<keyword evidence="2" id="KW-0723">Serine/threonine-protein kinase</keyword>
<organism evidence="12 13">
    <name type="scientific">Vitrella brassicaformis (strain CCMP3155)</name>
    <dbReference type="NCBI Taxonomy" id="1169540"/>
    <lineage>
        <taxon>Eukaryota</taxon>
        <taxon>Sar</taxon>
        <taxon>Alveolata</taxon>
        <taxon>Colpodellida</taxon>
        <taxon>Vitrellaceae</taxon>
        <taxon>Vitrella</taxon>
    </lineage>
</organism>
<dbReference type="Gene3D" id="1.10.510.10">
    <property type="entry name" value="Transferase(Phosphotransferase) domain 1"/>
    <property type="match status" value="1"/>
</dbReference>
<feature type="region of interest" description="Disordered" evidence="10">
    <location>
        <begin position="312"/>
        <end position="457"/>
    </location>
</feature>
<feature type="compositionally biased region" description="Basic and acidic residues" evidence="10">
    <location>
        <begin position="390"/>
        <end position="417"/>
    </location>
</feature>
<evidence type="ECO:0000313" key="12">
    <source>
        <dbReference type="EMBL" id="CEL93730.1"/>
    </source>
</evidence>
<evidence type="ECO:0000313" key="13">
    <source>
        <dbReference type="Proteomes" id="UP000041254"/>
    </source>
</evidence>
<proteinExistence type="predicted"/>
<evidence type="ECO:0000256" key="5">
    <source>
        <dbReference type="ARBA" id="ARBA00022777"/>
    </source>
</evidence>
<evidence type="ECO:0000256" key="10">
    <source>
        <dbReference type="SAM" id="MobiDB-lite"/>
    </source>
</evidence>
<dbReference type="InterPro" id="IPR051131">
    <property type="entry name" value="NEK_Ser/Thr_kinase_NIMA"/>
</dbReference>
<dbReference type="AlphaFoldDB" id="A0A0G4EDE9"/>
<evidence type="ECO:0000256" key="6">
    <source>
        <dbReference type="ARBA" id="ARBA00022840"/>
    </source>
</evidence>
<dbReference type="InParanoid" id="A0A0G4EDE9"/>
<name>A0A0G4EDE9_VITBC</name>
<dbReference type="SMART" id="SM00220">
    <property type="entry name" value="S_TKc"/>
    <property type="match status" value="1"/>
</dbReference>